<evidence type="ECO:0000313" key="9">
    <source>
        <dbReference type="Proteomes" id="UP000319897"/>
    </source>
</evidence>
<keyword evidence="3" id="KW-0456">Lyase</keyword>
<dbReference type="GO" id="GO:0004553">
    <property type="term" value="F:hydrolase activity, hydrolyzing O-glycosyl compounds"/>
    <property type="evidence" value="ECO:0007669"/>
    <property type="project" value="InterPro"/>
</dbReference>
<dbReference type="Gene3D" id="2.40.40.10">
    <property type="entry name" value="RlpA-like domain"/>
    <property type="match status" value="1"/>
</dbReference>
<dbReference type="InterPro" id="IPR036908">
    <property type="entry name" value="RlpA-like_sf"/>
</dbReference>
<dbReference type="InterPro" id="IPR005300">
    <property type="entry name" value="MltA_B"/>
</dbReference>
<comment type="catalytic activity">
    <reaction evidence="1">
        <text>Exolytic cleavage of the (1-&gt;4)-beta-glycosidic linkage between N-acetylmuramic acid (MurNAc) and N-acetylglucosamine (GlcNAc) residues in peptidoglycan, from either the reducing or the non-reducing ends of the peptidoglycan chains, with concomitant formation of a 1,6-anhydrobond in the MurNAc residue.</text>
        <dbReference type="EC" id="4.2.2.n1"/>
    </reaction>
</comment>
<dbReference type="PROSITE" id="PS51257">
    <property type="entry name" value="PROKAR_LIPOPROTEIN"/>
    <property type="match status" value="1"/>
</dbReference>
<dbReference type="Pfam" id="PF06725">
    <property type="entry name" value="3D"/>
    <property type="match status" value="1"/>
</dbReference>
<organism evidence="8 9">
    <name type="scientific">Sandaracinobacter neustonicus</name>
    <dbReference type="NCBI Taxonomy" id="1715348"/>
    <lineage>
        <taxon>Bacteria</taxon>
        <taxon>Pseudomonadati</taxon>
        <taxon>Pseudomonadota</taxon>
        <taxon>Alphaproteobacteria</taxon>
        <taxon>Sphingomonadales</taxon>
        <taxon>Sphingosinicellaceae</taxon>
        <taxon>Sandaracinobacter</taxon>
    </lineage>
</organism>
<proteinExistence type="predicted"/>
<accession>A0A501XV84</accession>
<protein>
    <recommendedName>
        <fullName evidence="2">peptidoglycan lytic exotransglycosylase</fullName>
        <ecNumber evidence="2">4.2.2.n1</ecNumber>
    </recommendedName>
    <alternativeName>
        <fullName evidence="5">Murein hydrolase A</fullName>
    </alternativeName>
</protein>
<evidence type="ECO:0000256" key="1">
    <source>
        <dbReference type="ARBA" id="ARBA00001420"/>
    </source>
</evidence>
<evidence type="ECO:0000313" key="8">
    <source>
        <dbReference type="EMBL" id="TPE64014.1"/>
    </source>
</evidence>
<dbReference type="GO" id="GO:0008933">
    <property type="term" value="F:peptidoglycan lytic transglycosylase activity"/>
    <property type="evidence" value="ECO:0007669"/>
    <property type="project" value="TreeGrafter"/>
</dbReference>
<dbReference type="SUPFAM" id="SSF50685">
    <property type="entry name" value="Barwin-like endoglucanases"/>
    <property type="match status" value="1"/>
</dbReference>
<dbReference type="PANTHER" id="PTHR30124">
    <property type="entry name" value="MEMBRANE-BOUND LYTIC MUREIN TRANSGLYCOSYLASE A"/>
    <property type="match status" value="1"/>
</dbReference>
<evidence type="ECO:0000259" key="7">
    <source>
        <dbReference type="SMART" id="SM00925"/>
    </source>
</evidence>
<dbReference type="GO" id="GO:0019867">
    <property type="term" value="C:outer membrane"/>
    <property type="evidence" value="ECO:0007669"/>
    <property type="project" value="InterPro"/>
</dbReference>
<dbReference type="GO" id="GO:0009254">
    <property type="term" value="P:peptidoglycan turnover"/>
    <property type="evidence" value="ECO:0007669"/>
    <property type="project" value="InterPro"/>
</dbReference>
<dbReference type="PANTHER" id="PTHR30124:SF0">
    <property type="entry name" value="MEMBRANE-BOUND LYTIC MUREIN TRANSGLYCOSYLASE A"/>
    <property type="match status" value="1"/>
</dbReference>
<keyword evidence="9" id="KW-1185">Reference proteome</keyword>
<dbReference type="Proteomes" id="UP000319897">
    <property type="component" value="Unassembled WGS sequence"/>
</dbReference>
<evidence type="ECO:0000256" key="2">
    <source>
        <dbReference type="ARBA" id="ARBA00012587"/>
    </source>
</evidence>
<dbReference type="CDD" id="cd14668">
    <property type="entry name" value="mlta_B"/>
    <property type="match status" value="1"/>
</dbReference>
<reference evidence="8 9" key="1">
    <citation type="submission" date="2019-06" db="EMBL/GenBank/DDBJ databases">
        <authorList>
            <person name="Lee I."/>
            <person name="Jang G.I."/>
            <person name="Hwang C.Y."/>
        </authorList>
    </citation>
    <scope>NUCLEOTIDE SEQUENCE [LARGE SCALE GENOMIC DNA]</scope>
    <source>
        <strain evidence="8 9">PAMC 28131</strain>
    </source>
</reference>
<dbReference type="SMART" id="SM00925">
    <property type="entry name" value="MltA"/>
    <property type="match status" value="1"/>
</dbReference>
<dbReference type="GO" id="GO:0009253">
    <property type="term" value="P:peptidoglycan catabolic process"/>
    <property type="evidence" value="ECO:0007669"/>
    <property type="project" value="TreeGrafter"/>
</dbReference>
<keyword evidence="6" id="KW-0732">Signal</keyword>
<dbReference type="AlphaFoldDB" id="A0A501XV84"/>
<dbReference type="EMBL" id="VFSU01000011">
    <property type="protein sequence ID" value="TPE64014.1"/>
    <property type="molecule type" value="Genomic_DNA"/>
</dbReference>
<dbReference type="GO" id="GO:0071555">
    <property type="term" value="P:cell wall organization"/>
    <property type="evidence" value="ECO:0007669"/>
    <property type="project" value="UniProtKB-KW"/>
</dbReference>
<dbReference type="PIRSF" id="PIRSF019422">
    <property type="entry name" value="MltA"/>
    <property type="match status" value="1"/>
</dbReference>
<feature type="domain" description="Lytic transglycosylase MltA" evidence="7">
    <location>
        <begin position="128"/>
        <end position="280"/>
    </location>
</feature>
<feature type="chain" id="PRO_5021201020" description="peptidoglycan lytic exotransglycosylase" evidence="6">
    <location>
        <begin position="22"/>
        <end position="383"/>
    </location>
</feature>
<dbReference type="Gene3D" id="2.40.240.50">
    <property type="entry name" value="Barwin-like endoglucanases"/>
    <property type="match status" value="1"/>
</dbReference>
<gene>
    <name evidence="8" type="ORF">FJQ54_01920</name>
</gene>
<dbReference type="EC" id="4.2.2.n1" evidence="2"/>
<dbReference type="CDD" id="cd14485">
    <property type="entry name" value="mltA_like_LT_A"/>
    <property type="match status" value="1"/>
</dbReference>
<comment type="caution">
    <text evidence="8">The sequence shown here is derived from an EMBL/GenBank/DDBJ whole genome shotgun (WGS) entry which is preliminary data.</text>
</comment>
<evidence type="ECO:0000256" key="6">
    <source>
        <dbReference type="SAM" id="SignalP"/>
    </source>
</evidence>
<evidence type="ECO:0000256" key="5">
    <source>
        <dbReference type="ARBA" id="ARBA00030918"/>
    </source>
</evidence>
<dbReference type="OrthoDB" id="9783686at2"/>
<sequence length="383" mass="39871">MPLRRAGAPAALLLPLLSLLAACATPQQPAAIGTPVAPPAPPATVEIIARTAGPIAGFSATPAALEAFRRACPRLLKREDSSGLTTPADWAAACADTDSNPASFFARHFTPVVLNDGKGLATGYFEPEIAGLYAAAPGAAPVLARPPELVDLNLKDWAITGGTIRGVVKGNRVVRAPDRAAIETGAFAKRGLELAWAADPVDFFFLQIQGSGRLGMPDGKVLRIGYDGQNGHQYVAIGKLLKDRGILPKPGMAEIKAWLRANPAEGAALMRENPSYIFFRKLPDSIDGPIGALGVPLIAEANAATDPAATPLGAPVWVETMVDGQPFRRLLVASDTGGAIKGPNRYDIFFGAGAEAGRKAGPLAAPLEARILLPNAAAQRLQQ</sequence>
<dbReference type="InterPro" id="IPR026044">
    <property type="entry name" value="MltA"/>
</dbReference>
<dbReference type="Pfam" id="PF03562">
    <property type="entry name" value="MltA"/>
    <property type="match status" value="1"/>
</dbReference>
<evidence type="ECO:0000256" key="4">
    <source>
        <dbReference type="ARBA" id="ARBA00023316"/>
    </source>
</evidence>
<feature type="signal peptide" evidence="6">
    <location>
        <begin position="1"/>
        <end position="21"/>
    </location>
</feature>
<name>A0A501XV84_9SPHN</name>
<keyword evidence="4" id="KW-0961">Cell wall biogenesis/degradation</keyword>
<evidence type="ECO:0000256" key="3">
    <source>
        <dbReference type="ARBA" id="ARBA00023239"/>
    </source>
</evidence>
<dbReference type="InterPro" id="IPR010611">
    <property type="entry name" value="3D_dom"/>
</dbReference>